<comment type="caution">
    <text evidence="1">The sequence shown here is derived from an EMBL/GenBank/DDBJ whole genome shotgun (WGS) entry which is preliminary data.</text>
</comment>
<evidence type="ECO:0000313" key="1">
    <source>
        <dbReference type="EMBL" id="KAL3113644.1"/>
    </source>
</evidence>
<reference evidence="1 2" key="1">
    <citation type="submission" date="2024-10" db="EMBL/GenBank/DDBJ databases">
        <authorList>
            <person name="Kim D."/>
        </authorList>
    </citation>
    <scope>NUCLEOTIDE SEQUENCE [LARGE SCALE GENOMIC DNA]</scope>
    <source>
        <strain evidence="1">BH-2024</strain>
    </source>
</reference>
<keyword evidence="2" id="KW-1185">Reference proteome</keyword>
<gene>
    <name evidence="1" type="ORF">niasHT_010673</name>
</gene>
<evidence type="ECO:0000313" key="2">
    <source>
        <dbReference type="Proteomes" id="UP001620626"/>
    </source>
</evidence>
<proteinExistence type="predicted"/>
<accession>A0ABD2LER1</accession>
<dbReference type="AlphaFoldDB" id="A0ABD2LER1"/>
<organism evidence="1 2">
    <name type="scientific">Heterodera trifolii</name>
    <dbReference type="NCBI Taxonomy" id="157864"/>
    <lineage>
        <taxon>Eukaryota</taxon>
        <taxon>Metazoa</taxon>
        <taxon>Ecdysozoa</taxon>
        <taxon>Nematoda</taxon>
        <taxon>Chromadorea</taxon>
        <taxon>Rhabditida</taxon>
        <taxon>Tylenchina</taxon>
        <taxon>Tylenchomorpha</taxon>
        <taxon>Tylenchoidea</taxon>
        <taxon>Heteroderidae</taxon>
        <taxon>Heteroderinae</taxon>
        <taxon>Heterodera</taxon>
    </lineage>
</organism>
<name>A0ABD2LER1_9BILA</name>
<dbReference type="EMBL" id="JBICBT010000440">
    <property type="protein sequence ID" value="KAL3113644.1"/>
    <property type="molecule type" value="Genomic_DNA"/>
</dbReference>
<protein>
    <submittedName>
        <fullName evidence="1">Uncharacterized protein</fullName>
    </submittedName>
</protein>
<dbReference type="Proteomes" id="UP001620626">
    <property type="component" value="Unassembled WGS sequence"/>
</dbReference>
<sequence length="103" mass="11413">MSANGSTTSPNGTHLSGKGYVCAVASSTFCLQNASKLYCYLKRDKPYLKLAPHKVEIVHYEPLVVVFRNVISDAEIAVVKQLATPRVRRESDQTTDGLIRKFI</sequence>